<protein>
    <submittedName>
        <fullName evidence="4">Uncharacterized protein</fullName>
    </submittedName>
</protein>
<dbReference type="EMBL" id="UZAI01016846">
    <property type="protein sequence ID" value="VDP17048.1"/>
    <property type="molecule type" value="Genomic_DNA"/>
</dbReference>
<keyword evidence="5" id="KW-1185">Reference proteome</keyword>
<dbReference type="InterPro" id="IPR004182">
    <property type="entry name" value="GRAM"/>
</dbReference>
<feature type="signal peptide" evidence="3">
    <location>
        <begin position="1"/>
        <end position="17"/>
    </location>
</feature>
<proteinExistence type="predicted"/>
<keyword evidence="3" id="KW-0732">Signal</keyword>
<keyword evidence="2" id="KW-0812">Transmembrane</keyword>
<organism evidence="4 5">
    <name type="scientific">Schistosoma margrebowiei</name>
    <dbReference type="NCBI Taxonomy" id="48269"/>
    <lineage>
        <taxon>Eukaryota</taxon>
        <taxon>Metazoa</taxon>
        <taxon>Spiralia</taxon>
        <taxon>Lophotrochozoa</taxon>
        <taxon>Platyhelminthes</taxon>
        <taxon>Trematoda</taxon>
        <taxon>Digenea</taxon>
        <taxon>Strigeidida</taxon>
        <taxon>Schistosomatoidea</taxon>
        <taxon>Schistosomatidae</taxon>
        <taxon>Schistosoma</taxon>
    </lineage>
</organism>
<gene>
    <name evidence="4" type="ORF">SMRZ_LOCUS14925</name>
</gene>
<accession>A0A183MFV0</accession>
<reference evidence="4 5" key="1">
    <citation type="submission" date="2018-11" db="EMBL/GenBank/DDBJ databases">
        <authorList>
            <consortium name="Pathogen Informatics"/>
        </authorList>
    </citation>
    <scope>NUCLEOTIDE SEQUENCE [LARGE SCALE GENOMIC DNA]</scope>
    <source>
        <strain evidence="4 5">Zambia</strain>
    </source>
</reference>
<dbReference type="AlphaFoldDB" id="A0A183MFV0"/>
<feature type="chain" id="PRO_5044292265" evidence="3">
    <location>
        <begin position="18"/>
        <end position="493"/>
    </location>
</feature>
<dbReference type="Proteomes" id="UP000277204">
    <property type="component" value="Unassembled WGS sequence"/>
</dbReference>
<evidence type="ECO:0000313" key="4">
    <source>
        <dbReference type="EMBL" id="VDP17048.1"/>
    </source>
</evidence>
<evidence type="ECO:0000256" key="1">
    <source>
        <dbReference type="SAM" id="MobiDB-lite"/>
    </source>
</evidence>
<name>A0A183MFV0_9TREM</name>
<keyword evidence="2" id="KW-0472">Membrane</keyword>
<evidence type="ECO:0000256" key="2">
    <source>
        <dbReference type="SAM" id="Phobius"/>
    </source>
</evidence>
<keyword evidence="2" id="KW-1133">Transmembrane helix</keyword>
<feature type="transmembrane region" description="Helical" evidence="2">
    <location>
        <begin position="473"/>
        <end position="492"/>
    </location>
</feature>
<sequence length="493" mass="53675">MFFFYLFCFKHIAIIESHLINLQDIYPKVQNIPHMKKPEIANPVLLPGEIAIPIGGYDCLSCQLLPDGRYERNDYQLLDPFNSNIINPNINNGGHGNDSNDNINTKQDSLGNLDASDLDVDLMLRPLLPAQGALFITNYRIIFTGVPKDPFQSNKVINRSFPISALNTIKKLGCVQMITAFQSSSTNPSSLTTITSGFRSATLFVGKKSKSNTVFGKTTSSRYLSTALRPTYSATTNRHGVVYRTENLDVLLLRALTFQMLKIGFDVGEIQPETRDELRSLLEELRYPSMMCMGFNSAPLGLLFSRSTNAVGNRSTLTDLNNDTSSNTKDYILPNMVRMRHLKAISPEEAAANLAAVLKAFLVPPCVSASSTASTAVDPNFIRLLTQSAGYLDMARFGSNLNPGSTTGATVLAAKTSATLTVPSNNLPAGLDENGSGSLNRSSVGAGSSTGSRGYCGARLVAFNVHHTLVKSYPSFFIIPQVILFCLLVVFIL</sequence>
<dbReference type="Pfam" id="PF02893">
    <property type="entry name" value="GRAM"/>
    <property type="match status" value="1"/>
</dbReference>
<dbReference type="STRING" id="48269.A0A183MFV0"/>
<feature type="region of interest" description="Disordered" evidence="1">
    <location>
        <begin position="89"/>
        <end position="108"/>
    </location>
</feature>
<evidence type="ECO:0000256" key="3">
    <source>
        <dbReference type="SAM" id="SignalP"/>
    </source>
</evidence>
<feature type="compositionally biased region" description="Low complexity" evidence="1">
    <location>
        <begin position="89"/>
        <end position="104"/>
    </location>
</feature>
<evidence type="ECO:0000313" key="5">
    <source>
        <dbReference type="Proteomes" id="UP000277204"/>
    </source>
</evidence>